<dbReference type="Proteomes" id="UP000265520">
    <property type="component" value="Unassembled WGS sequence"/>
</dbReference>
<feature type="domain" description="Beta-galactosidase beta-sandwich" evidence="1">
    <location>
        <begin position="1"/>
        <end position="55"/>
    </location>
</feature>
<evidence type="ECO:0000313" key="3">
    <source>
        <dbReference type="Proteomes" id="UP000265520"/>
    </source>
</evidence>
<proteinExistence type="predicted"/>
<feature type="non-terminal residue" evidence="2">
    <location>
        <position position="55"/>
    </location>
</feature>
<dbReference type="Pfam" id="PF17834">
    <property type="entry name" value="GHD"/>
    <property type="match status" value="1"/>
</dbReference>
<feature type="non-terminal residue" evidence="2">
    <location>
        <position position="1"/>
    </location>
</feature>
<organism evidence="2 3">
    <name type="scientific">Trifolium medium</name>
    <dbReference type="NCBI Taxonomy" id="97028"/>
    <lineage>
        <taxon>Eukaryota</taxon>
        <taxon>Viridiplantae</taxon>
        <taxon>Streptophyta</taxon>
        <taxon>Embryophyta</taxon>
        <taxon>Tracheophyta</taxon>
        <taxon>Spermatophyta</taxon>
        <taxon>Magnoliopsida</taxon>
        <taxon>eudicotyledons</taxon>
        <taxon>Gunneridae</taxon>
        <taxon>Pentapetalae</taxon>
        <taxon>rosids</taxon>
        <taxon>fabids</taxon>
        <taxon>Fabales</taxon>
        <taxon>Fabaceae</taxon>
        <taxon>Papilionoideae</taxon>
        <taxon>50 kb inversion clade</taxon>
        <taxon>NPAAA clade</taxon>
        <taxon>Hologalegina</taxon>
        <taxon>IRL clade</taxon>
        <taxon>Trifolieae</taxon>
        <taxon>Trifolium</taxon>
    </lineage>
</organism>
<comment type="caution">
    <text evidence="2">The sequence shown here is derived from an EMBL/GenBank/DDBJ whole genome shotgun (WGS) entry which is preliminary data.</text>
</comment>
<sequence length="55" mass="5967">ADVYTDSSGACAAFIANVDDKNDKTVEFRNASYHLPAWSVSILPDCNNVVFNTAK</sequence>
<dbReference type="EMBL" id="LXQA010037447">
    <property type="protein sequence ID" value="MCH98382.1"/>
    <property type="molecule type" value="Genomic_DNA"/>
</dbReference>
<evidence type="ECO:0000259" key="1">
    <source>
        <dbReference type="Pfam" id="PF17834"/>
    </source>
</evidence>
<evidence type="ECO:0000313" key="2">
    <source>
        <dbReference type="EMBL" id="MCH98382.1"/>
    </source>
</evidence>
<keyword evidence="3" id="KW-1185">Reference proteome</keyword>
<gene>
    <name evidence="2" type="ORF">A2U01_0019384</name>
</gene>
<accession>A0A392NF61</accession>
<dbReference type="AlphaFoldDB" id="A0A392NF61"/>
<dbReference type="InterPro" id="IPR041392">
    <property type="entry name" value="GHD"/>
</dbReference>
<name>A0A392NF61_9FABA</name>
<reference evidence="2 3" key="1">
    <citation type="journal article" date="2018" name="Front. Plant Sci.">
        <title>Red Clover (Trifolium pratense) and Zigzag Clover (T. medium) - A Picture of Genomic Similarities and Differences.</title>
        <authorList>
            <person name="Dluhosova J."/>
            <person name="Istvanek J."/>
            <person name="Nedelnik J."/>
            <person name="Repkova J."/>
        </authorList>
    </citation>
    <scope>NUCLEOTIDE SEQUENCE [LARGE SCALE GENOMIC DNA]</scope>
    <source>
        <strain evidence="3">cv. 10/8</strain>
        <tissue evidence="2">Leaf</tissue>
    </source>
</reference>
<protein>
    <submittedName>
        <fullName evidence="2">Beta-galactosidase 10</fullName>
    </submittedName>
</protein>